<dbReference type="GO" id="GO:0005737">
    <property type="term" value="C:cytoplasm"/>
    <property type="evidence" value="ECO:0007669"/>
    <property type="project" value="UniProtKB-SubCell"/>
</dbReference>
<protein>
    <recommendedName>
        <fullName evidence="7 14">Ribonuclease HII</fullName>
        <shortName evidence="14">RNase HII</shortName>
        <ecNumber evidence="6 14">3.1.26.4</ecNumber>
    </recommendedName>
</protein>
<evidence type="ECO:0000256" key="2">
    <source>
        <dbReference type="ARBA" id="ARBA00001946"/>
    </source>
</evidence>
<dbReference type="AlphaFoldDB" id="A0A1G2AT50"/>
<dbReference type="PANTHER" id="PTHR10954:SF18">
    <property type="entry name" value="RIBONUCLEASE HII"/>
    <property type="match status" value="1"/>
</dbReference>
<proteinExistence type="inferred from homology"/>
<evidence type="ECO:0000256" key="6">
    <source>
        <dbReference type="ARBA" id="ARBA00012180"/>
    </source>
</evidence>
<gene>
    <name evidence="14" type="primary">rnhB</name>
    <name evidence="18" type="ORF">A3B74_05330</name>
</gene>
<evidence type="ECO:0000256" key="12">
    <source>
        <dbReference type="ARBA" id="ARBA00022801"/>
    </source>
</evidence>
<evidence type="ECO:0000256" key="3">
    <source>
        <dbReference type="ARBA" id="ARBA00004065"/>
    </source>
</evidence>
<dbReference type="GO" id="GO:0043137">
    <property type="term" value="P:DNA replication, removal of RNA primer"/>
    <property type="evidence" value="ECO:0007669"/>
    <property type="project" value="TreeGrafter"/>
</dbReference>
<keyword evidence="11 14" id="KW-0255">Endonuclease</keyword>
<dbReference type="InterPro" id="IPR024567">
    <property type="entry name" value="RNase_HII/HIII_dom"/>
</dbReference>
<name>A0A1G2AT50_9BACT</name>
<dbReference type="Proteomes" id="UP000177165">
    <property type="component" value="Unassembled WGS sequence"/>
</dbReference>
<evidence type="ECO:0000256" key="10">
    <source>
        <dbReference type="ARBA" id="ARBA00022723"/>
    </source>
</evidence>
<dbReference type="NCBIfam" id="NF000595">
    <property type="entry name" value="PRK00015.1-3"/>
    <property type="match status" value="1"/>
</dbReference>
<comment type="cofactor">
    <cofactor evidence="2">
        <name>Mg(2+)</name>
        <dbReference type="ChEBI" id="CHEBI:18420"/>
    </cofactor>
</comment>
<sequence>MHPRQQLENKFFKQGYQYIAGVDEVGRGALAGPIVAAAVVLPRTPRLRNIRDSKSLNPQQREHLYKRIARVALAWSVYSLSATTIDARGISWANREVMIQAVTTLHLIPEFTFIDGLDQKFTFPGQSIVDGDQNVYSIAAASIIAKVSRDAMMRMASYHYPQYAFEQHKGYGTLLHRRRLKQHGPCLWHRRSFLTNVMV</sequence>
<dbReference type="Gene3D" id="3.30.420.10">
    <property type="entry name" value="Ribonuclease H-like superfamily/Ribonuclease H"/>
    <property type="match status" value="1"/>
</dbReference>
<dbReference type="EC" id="3.1.26.4" evidence="6 14"/>
<dbReference type="SUPFAM" id="SSF53098">
    <property type="entry name" value="Ribonuclease H-like"/>
    <property type="match status" value="1"/>
</dbReference>
<dbReference type="Pfam" id="PF01351">
    <property type="entry name" value="RNase_HII"/>
    <property type="match status" value="1"/>
</dbReference>
<feature type="binding site" evidence="14 15">
    <location>
        <position position="24"/>
    </location>
    <ligand>
        <name>a divalent metal cation</name>
        <dbReference type="ChEBI" id="CHEBI:60240"/>
    </ligand>
</feature>
<dbReference type="GO" id="GO:0006298">
    <property type="term" value="P:mismatch repair"/>
    <property type="evidence" value="ECO:0007669"/>
    <property type="project" value="TreeGrafter"/>
</dbReference>
<feature type="domain" description="RNase H type-2" evidence="17">
    <location>
        <begin position="17"/>
        <end position="199"/>
    </location>
</feature>
<evidence type="ECO:0000256" key="4">
    <source>
        <dbReference type="ARBA" id="ARBA00004496"/>
    </source>
</evidence>
<keyword evidence="13 14" id="KW-0464">Manganese</keyword>
<dbReference type="EMBL" id="MHKB01000002">
    <property type="protein sequence ID" value="OGY80043.1"/>
    <property type="molecule type" value="Genomic_DNA"/>
</dbReference>
<dbReference type="GO" id="GO:0004523">
    <property type="term" value="F:RNA-DNA hybrid ribonuclease activity"/>
    <property type="evidence" value="ECO:0007669"/>
    <property type="project" value="UniProtKB-UniRule"/>
</dbReference>
<comment type="caution">
    <text evidence="18">The sequence shown here is derived from an EMBL/GenBank/DDBJ whole genome shotgun (WGS) entry which is preliminary data.</text>
</comment>
<dbReference type="PANTHER" id="PTHR10954">
    <property type="entry name" value="RIBONUCLEASE H2 SUBUNIT A"/>
    <property type="match status" value="1"/>
</dbReference>
<comment type="subcellular location">
    <subcellularLocation>
        <location evidence="4 14">Cytoplasm</location>
    </subcellularLocation>
</comment>
<evidence type="ECO:0000256" key="11">
    <source>
        <dbReference type="ARBA" id="ARBA00022759"/>
    </source>
</evidence>
<feature type="binding site" evidence="14 15">
    <location>
        <position position="115"/>
    </location>
    <ligand>
        <name>a divalent metal cation</name>
        <dbReference type="ChEBI" id="CHEBI:60240"/>
    </ligand>
</feature>
<comment type="cofactor">
    <cofactor evidence="14 15">
        <name>Mn(2+)</name>
        <dbReference type="ChEBI" id="CHEBI:29035"/>
    </cofactor>
    <cofactor evidence="14 15">
        <name>Mg(2+)</name>
        <dbReference type="ChEBI" id="CHEBI:18420"/>
    </cofactor>
    <text evidence="14 15">Manganese or magnesium. Binds 1 divalent metal ion per monomer in the absence of substrate. May bind a second metal ion after substrate binding.</text>
</comment>
<dbReference type="InterPro" id="IPR012337">
    <property type="entry name" value="RNaseH-like_sf"/>
</dbReference>
<comment type="function">
    <text evidence="3 14 16">Endonuclease that specifically degrades the RNA of RNA-DNA hybrids.</text>
</comment>
<evidence type="ECO:0000256" key="16">
    <source>
        <dbReference type="RuleBase" id="RU003515"/>
    </source>
</evidence>
<dbReference type="HAMAP" id="MF_00052_B">
    <property type="entry name" value="RNase_HII_B"/>
    <property type="match status" value="1"/>
</dbReference>
<evidence type="ECO:0000313" key="18">
    <source>
        <dbReference type="EMBL" id="OGY80043.1"/>
    </source>
</evidence>
<dbReference type="InterPro" id="IPR022898">
    <property type="entry name" value="RNase_HII"/>
</dbReference>
<evidence type="ECO:0000256" key="15">
    <source>
        <dbReference type="PROSITE-ProRule" id="PRU01319"/>
    </source>
</evidence>
<evidence type="ECO:0000256" key="9">
    <source>
        <dbReference type="ARBA" id="ARBA00022722"/>
    </source>
</evidence>
<evidence type="ECO:0000256" key="1">
    <source>
        <dbReference type="ARBA" id="ARBA00000077"/>
    </source>
</evidence>
<dbReference type="InterPro" id="IPR001352">
    <property type="entry name" value="RNase_HII/HIII"/>
</dbReference>
<dbReference type="STRING" id="1798540.A3B74_05330"/>
<dbReference type="PROSITE" id="PS51975">
    <property type="entry name" value="RNASE_H_2"/>
    <property type="match status" value="1"/>
</dbReference>
<accession>A0A1G2AT50</accession>
<keyword evidence="8 14" id="KW-0963">Cytoplasm</keyword>
<feature type="binding site" evidence="14 15">
    <location>
        <position position="23"/>
    </location>
    <ligand>
        <name>a divalent metal cation</name>
        <dbReference type="ChEBI" id="CHEBI:60240"/>
    </ligand>
</feature>
<dbReference type="GO" id="GO:0030145">
    <property type="term" value="F:manganese ion binding"/>
    <property type="evidence" value="ECO:0007669"/>
    <property type="project" value="UniProtKB-UniRule"/>
</dbReference>
<keyword evidence="9 14" id="KW-0540">Nuclease</keyword>
<evidence type="ECO:0000256" key="13">
    <source>
        <dbReference type="ARBA" id="ARBA00023211"/>
    </source>
</evidence>
<dbReference type="GO" id="GO:0032299">
    <property type="term" value="C:ribonuclease H2 complex"/>
    <property type="evidence" value="ECO:0007669"/>
    <property type="project" value="TreeGrafter"/>
</dbReference>
<keyword evidence="12 14" id="KW-0378">Hydrolase</keyword>
<evidence type="ECO:0000256" key="14">
    <source>
        <dbReference type="HAMAP-Rule" id="MF_00052"/>
    </source>
</evidence>
<comment type="similarity">
    <text evidence="5 14 16">Belongs to the RNase HII family.</text>
</comment>
<dbReference type="GO" id="GO:0003723">
    <property type="term" value="F:RNA binding"/>
    <property type="evidence" value="ECO:0007669"/>
    <property type="project" value="UniProtKB-UniRule"/>
</dbReference>
<keyword evidence="10 14" id="KW-0479">Metal-binding</keyword>
<dbReference type="InterPro" id="IPR036397">
    <property type="entry name" value="RNaseH_sf"/>
</dbReference>
<evidence type="ECO:0000313" key="19">
    <source>
        <dbReference type="Proteomes" id="UP000177165"/>
    </source>
</evidence>
<comment type="catalytic activity">
    <reaction evidence="1 14 15 16">
        <text>Endonucleolytic cleavage to 5'-phosphomonoester.</text>
        <dbReference type="EC" id="3.1.26.4"/>
    </reaction>
</comment>
<evidence type="ECO:0000259" key="17">
    <source>
        <dbReference type="PROSITE" id="PS51975"/>
    </source>
</evidence>
<organism evidence="18 19">
    <name type="scientific">Candidatus Kerfeldbacteria bacterium RIFCSPHIGHO2_02_FULL_42_14</name>
    <dbReference type="NCBI Taxonomy" id="1798540"/>
    <lineage>
        <taxon>Bacteria</taxon>
        <taxon>Candidatus Kerfeldiibacteriota</taxon>
    </lineage>
</organism>
<evidence type="ECO:0000256" key="5">
    <source>
        <dbReference type="ARBA" id="ARBA00007383"/>
    </source>
</evidence>
<evidence type="ECO:0000256" key="8">
    <source>
        <dbReference type="ARBA" id="ARBA00022490"/>
    </source>
</evidence>
<evidence type="ECO:0000256" key="7">
    <source>
        <dbReference type="ARBA" id="ARBA00019179"/>
    </source>
</evidence>
<dbReference type="CDD" id="cd07182">
    <property type="entry name" value="RNase_HII_bacteria_HII_like"/>
    <property type="match status" value="1"/>
</dbReference>
<reference evidence="18 19" key="1">
    <citation type="journal article" date="2016" name="Nat. Commun.">
        <title>Thousands of microbial genomes shed light on interconnected biogeochemical processes in an aquifer system.</title>
        <authorList>
            <person name="Anantharaman K."/>
            <person name="Brown C.T."/>
            <person name="Hug L.A."/>
            <person name="Sharon I."/>
            <person name="Castelle C.J."/>
            <person name="Probst A.J."/>
            <person name="Thomas B.C."/>
            <person name="Singh A."/>
            <person name="Wilkins M.J."/>
            <person name="Karaoz U."/>
            <person name="Brodie E.L."/>
            <person name="Williams K.H."/>
            <person name="Hubbard S.S."/>
            <person name="Banfield J.F."/>
        </authorList>
    </citation>
    <scope>NUCLEOTIDE SEQUENCE [LARGE SCALE GENOMIC DNA]</scope>
</reference>